<keyword evidence="1" id="KW-0285">Flavoprotein</keyword>
<dbReference type="RefSeq" id="WP_151968552.1">
    <property type="nucleotide sequence ID" value="NZ_AP019860.1"/>
</dbReference>
<keyword evidence="3" id="KW-0274">FAD</keyword>
<dbReference type="PANTHER" id="PTHR46091">
    <property type="entry name" value="BLR7054 PROTEIN"/>
    <property type="match status" value="1"/>
</dbReference>
<dbReference type="Proteomes" id="UP000326354">
    <property type="component" value="Chromosome"/>
</dbReference>
<evidence type="ECO:0000256" key="1">
    <source>
        <dbReference type="ARBA" id="ARBA00022630"/>
    </source>
</evidence>
<reference evidence="8 9" key="1">
    <citation type="submission" date="2019-08" db="EMBL/GenBank/DDBJ databases">
        <title>Complete genome sequence of Candidatus Uab amorphum.</title>
        <authorList>
            <person name="Shiratori T."/>
            <person name="Suzuki S."/>
            <person name="Kakizawa Y."/>
            <person name="Ishida K."/>
        </authorList>
    </citation>
    <scope>NUCLEOTIDE SEQUENCE [LARGE SCALE GENOMIC DNA]</scope>
    <source>
        <strain evidence="8 9">SRT547</strain>
    </source>
</reference>
<evidence type="ECO:0000259" key="7">
    <source>
        <dbReference type="Pfam" id="PF01593"/>
    </source>
</evidence>
<protein>
    <submittedName>
        <fullName evidence="8">Phytoene dehydrogenase</fullName>
    </submittedName>
</protein>
<dbReference type="OrthoDB" id="9813348at2"/>
<dbReference type="EMBL" id="AP019860">
    <property type="protein sequence ID" value="BBM84393.1"/>
    <property type="molecule type" value="Genomic_DNA"/>
</dbReference>
<evidence type="ECO:0000256" key="3">
    <source>
        <dbReference type="ARBA" id="ARBA00022827"/>
    </source>
</evidence>
<evidence type="ECO:0000256" key="4">
    <source>
        <dbReference type="ARBA" id="ARBA00022857"/>
    </source>
</evidence>
<dbReference type="Gene3D" id="3.50.50.60">
    <property type="entry name" value="FAD/NAD(P)-binding domain"/>
    <property type="match status" value="2"/>
</dbReference>
<dbReference type="InterPro" id="IPR002937">
    <property type="entry name" value="Amino_oxidase"/>
</dbReference>
<feature type="transmembrane region" description="Helical" evidence="6">
    <location>
        <begin position="488"/>
        <end position="512"/>
    </location>
</feature>
<keyword evidence="6" id="KW-0472">Membrane</keyword>
<feature type="transmembrane region" description="Helical" evidence="6">
    <location>
        <begin position="12"/>
        <end position="34"/>
    </location>
</feature>
<keyword evidence="5" id="KW-0520">NAD</keyword>
<keyword evidence="9" id="KW-1185">Reference proteome</keyword>
<organism evidence="8 9">
    <name type="scientific">Uabimicrobium amorphum</name>
    <dbReference type="NCBI Taxonomy" id="2596890"/>
    <lineage>
        <taxon>Bacteria</taxon>
        <taxon>Pseudomonadati</taxon>
        <taxon>Planctomycetota</taxon>
        <taxon>Candidatus Uabimicrobiia</taxon>
        <taxon>Candidatus Uabimicrobiales</taxon>
        <taxon>Candidatus Uabimicrobiaceae</taxon>
        <taxon>Candidatus Uabimicrobium</taxon>
    </lineage>
</organism>
<dbReference type="SUPFAM" id="SSF51905">
    <property type="entry name" value="FAD/NAD(P)-binding domain"/>
    <property type="match status" value="1"/>
</dbReference>
<evidence type="ECO:0000256" key="6">
    <source>
        <dbReference type="SAM" id="Phobius"/>
    </source>
</evidence>
<evidence type="ECO:0000313" key="8">
    <source>
        <dbReference type="EMBL" id="BBM84393.1"/>
    </source>
</evidence>
<accession>A0A5S9F3Q8</accession>
<name>A0A5S9F3Q8_UABAM</name>
<feature type="domain" description="Amine oxidase" evidence="7">
    <location>
        <begin position="220"/>
        <end position="502"/>
    </location>
</feature>
<dbReference type="AlphaFoldDB" id="A0A5S9F3Q8"/>
<dbReference type="Pfam" id="PF01593">
    <property type="entry name" value="Amino_oxidase"/>
    <property type="match status" value="1"/>
</dbReference>
<dbReference type="GO" id="GO:0016491">
    <property type="term" value="F:oxidoreductase activity"/>
    <property type="evidence" value="ECO:0007669"/>
    <property type="project" value="InterPro"/>
</dbReference>
<dbReference type="InterPro" id="IPR052206">
    <property type="entry name" value="Retinol_saturase"/>
</dbReference>
<dbReference type="PANTHER" id="PTHR46091:SF3">
    <property type="entry name" value="AMINE OXIDASE DOMAIN-CONTAINING PROTEIN"/>
    <property type="match status" value="1"/>
</dbReference>
<keyword evidence="6" id="KW-1133">Transmembrane helix</keyword>
<evidence type="ECO:0000256" key="2">
    <source>
        <dbReference type="ARBA" id="ARBA00022729"/>
    </source>
</evidence>
<dbReference type="Pfam" id="PF13450">
    <property type="entry name" value="NAD_binding_8"/>
    <property type="match status" value="1"/>
</dbReference>
<gene>
    <name evidence="8" type="ORF">UABAM_02752</name>
</gene>
<evidence type="ECO:0000313" key="9">
    <source>
        <dbReference type="Proteomes" id="UP000326354"/>
    </source>
</evidence>
<dbReference type="InterPro" id="IPR036188">
    <property type="entry name" value="FAD/NAD-bd_sf"/>
</dbReference>
<keyword evidence="6" id="KW-0812">Transmembrane</keyword>
<keyword evidence="4" id="KW-0521">NADP</keyword>
<keyword evidence="2" id="KW-0732">Signal</keyword>
<proteinExistence type="predicted"/>
<sequence length="519" mass="58994">MKYYAKKVPNKKWDYIVIGSGIGGMATAALLGYFGKKVLLLERHYQPGGFTHTFSRRGYTWDVGVHTIGQIGSHYLEGRILRTLTDNAVEWKSMGEVCEIFHYPDKTISIYGDIQKQIQMLSQMFPKERKAIQQYFSTVKKALCNLEMYYGARCLFPHYLSIADRILGRNSWKWFGKTTMEVMEPLFHNTKLFDILTARWVYYGSPPDESSFGIQAVIDRHFHEGGYYPVGGGKQLTTAFLKKIYHQGGETRVCAEVKQICIENDRAVGVELKNGEKIFAPRTVAAIPLHSLPKILPQPIPSWLQQVQKMPSTPAHLCLHLGFKEDIRTLGATTANAWLFKDYGVQYATWDVHHEETPGILYCSFPSLKEGKQKNHTAEIITFVPWESFAQWKDTTWKKRGAQYEEMKEQITQKILQRFWQYFPKLRNAVDYVELSTPLSTNHFMGTSNGSIYGLAPTPQRYHSPWTRPRTPLNGLFLSGSDMASPGIIGAMMGGVLAAVACCPVAGSKFLLKHMFAKK</sequence>
<dbReference type="KEGG" id="uam:UABAM_02752"/>
<evidence type="ECO:0000256" key="5">
    <source>
        <dbReference type="ARBA" id="ARBA00023027"/>
    </source>
</evidence>